<accession>A0ABT9PAC7</accession>
<proteinExistence type="predicted"/>
<dbReference type="Pfam" id="PF12728">
    <property type="entry name" value="HTH_17"/>
    <property type="match status" value="1"/>
</dbReference>
<feature type="region of interest" description="Disordered" evidence="1">
    <location>
        <begin position="35"/>
        <end position="66"/>
    </location>
</feature>
<feature type="domain" description="Helix-turn-helix" evidence="2">
    <location>
        <begin position="10"/>
        <end position="57"/>
    </location>
</feature>
<organism evidence="3 4">
    <name type="scientific">Kineosporia succinea</name>
    <dbReference type="NCBI Taxonomy" id="84632"/>
    <lineage>
        <taxon>Bacteria</taxon>
        <taxon>Bacillati</taxon>
        <taxon>Actinomycetota</taxon>
        <taxon>Actinomycetes</taxon>
        <taxon>Kineosporiales</taxon>
        <taxon>Kineosporiaceae</taxon>
        <taxon>Kineosporia</taxon>
    </lineage>
</organism>
<sequence length="66" mass="7322">MKERSNGSRFLTTGQVADLLGLSRWTIRRKCEAGDYKGADRPAGPTGQWRIPAAAIQHDDPRKEPS</sequence>
<dbReference type="Proteomes" id="UP001235712">
    <property type="component" value="Unassembled WGS sequence"/>
</dbReference>
<dbReference type="InterPro" id="IPR009061">
    <property type="entry name" value="DNA-bd_dom_put_sf"/>
</dbReference>
<keyword evidence="4" id="KW-1185">Reference proteome</keyword>
<reference evidence="3 4" key="1">
    <citation type="submission" date="2023-07" db="EMBL/GenBank/DDBJ databases">
        <title>Sequencing the genomes of 1000 actinobacteria strains.</title>
        <authorList>
            <person name="Klenk H.-P."/>
        </authorList>
    </citation>
    <scope>NUCLEOTIDE SEQUENCE [LARGE SCALE GENOMIC DNA]</scope>
    <source>
        <strain evidence="3 4">DSM 44388</strain>
    </source>
</reference>
<feature type="compositionally biased region" description="Basic and acidic residues" evidence="1">
    <location>
        <begin position="57"/>
        <end position="66"/>
    </location>
</feature>
<dbReference type="EMBL" id="JAUSQZ010000001">
    <property type="protein sequence ID" value="MDP9829379.1"/>
    <property type="molecule type" value="Genomic_DNA"/>
</dbReference>
<evidence type="ECO:0000256" key="1">
    <source>
        <dbReference type="SAM" id="MobiDB-lite"/>
    </source>
</evidence>
<dbReference type="RefSeq" id="WP_370882507.1">
    <property type="nucleotide sequence ID" value="NZ_JAUSQZ010000001.1"/>
</dbReference>
<evidence type="ECO:0000313" key="3">
    <source>
        <dbReference type="EMBL" id="MDP9829379.1"/>
    </source>
</evidence>
<gene>
    <name evidence="3" type="ORF">J2S57_005128</name>
</gene>
<comment type="caution">
    <text evidence="3">The sequence shown here is derived from an EMBL/GenBank/DDBJ whole genome shotgun (WGS) entry which is preliminary data.</text>
</comment>
<protein>
    <submittedName>
        <fullName evidence="3">Excisionase family DNA binding protein</fullName>
    </submittedName>
</protein>
<dbReference type="InterPro" id="IPR041657">
    <property type="entry name" value="HTH_17"/>
</dbReference>
<evidence type="ECO:0000259" key="2">
    <source>
        <dbReference type="Pfam" id="PF12728"/>
    </source>
</evidence>
<dbReference type="SUPFAM" id="SSF46955">
    <property type="entry name" value="Putative DNA-binding domain"/>
    <property type="match status" value="1"/>
</dbReference>
<name>A0ABT9PAC7_9ACTN</name>
<evidence type="ECO:0000313" key="4">
    <source>
        <dbReference type="Proteomes" id="UP001235712"/>
    </source>
</evidence>